<dbReference type="SUPFAM" id="SSF50370">
    <property type="entry name" value="Ricin B-like lectins"/>
    <property type="match status" value="1"/>
</dbReference>
<dbReference type="InterPro" id="IPR035992">
    <property type="entry name" value="Ricin_B-like_lectins"/>
</dbReference>
<dbReference type="PROSITE" id="PS50231">
    <property type="entry name" value="RICIN_B_LECTIN"/>
    <property type="match status" value="1"/>
</dbReference>
<gene>
    <name evidence="3" type="ORF">EYS09_19305</name>
</gene>
<evidence type="ECO:0000259" key="2">
    <source>
        <dbReference type="Pfam" id="PF14200"/>
    </source>
</evidence>
<dbReference type="Proteomes" id="UP000292452">
    <property type="component" value="Unassembled WGS sequence"/>
</dbReference>
<name>A0A4Q9HTD2_STRKA</name>
<comment type="caution">
    <text evidence="3">The sequence shown here is derived from an EMBL/GenBank/DDBJ whole genome shotgun (WGS) entry which is preliminary data.</text>
</comment>
<evidence type="ECO:0000256" key="1">
    <source>
        <dbReference type="SAM" id="MobiDB-lite"/>
    </source>
</evidence>
<dbReference type="Pfam" id="PF14200">
    <property type="entry name" value="RicinB_lectin_2"/>
    <property type="match status" value="1"/>
</dbReference>
<dbReference type="EMBL" id="SIXH01000166">
    <property type="protein sequence ID" value="TBO58085.1"/>
    <property type="molecule type" value="Genomic_DNA"/>
</dbReference>
<accession>A0A4Q9HTD2</accession>
<dbReference type="CDD" id="cd00161">
    <property type="entry name" value="beta-trefoil_Ricin-like"/>
    <property type="match status" value="1"/>
</dbReference>
<proteinExistence type="predicted"/>
<dbReference type="InterPro" id="IPR000772">
    <property type="entry name" value="Ricin_B_lectin"/>
</dbReference>
<dbReference type="Gene3D" id="2.80.10.50">
    <property type="match status" value="1"/>
</dbReference>
<dbReference type="AlphaFoldDB" id="A0A4Q9HTD2"/>
<evidence type="ECO:0000313" key="4">
    <source>
        <dbReference type="Proteomes" id="UP000292452"/>
    </source>
</evidence>
<dbReference type="OrthoDB" id="4273937at2"/>
<feature type="region of interest" description="Disordered" evidence="1">
    <location>
        <begin position="1"/>
        <end position="24"/>
    </location>
</feature>
<protein>
    <recommendedName>
        <fullName evidence="2">Ricin B lectin domain-containing protein</fullName>
    </recommendedName>
</protein>
<sequence length="236" mass="25652">MRKVMTNRPSNIPPEPHSLTPRKTSRRAALGRILGLGPSAIGLRKYINSNSNEGGIRVIGKVSKVPWRSVVTAAATAAVLSALMGVPQAVAASGASILQDERHRILTFAGKCLTVRSIADNAPIDQRVCGSLNDQKFTFHPVGDGRYEIKTFTDKCLTVRDGSTANSALIEQSGCADRTEQKFRIYPLPDEYRVEIRTFADKCVTVYGGAVDDNAPIVQHDCIDHYAQKFELAPAT</sequence>
<organism evidence="3 4">
    <name type="scientific">Streptomyces kasugaensis</name>
    <dbReference type="NCBI Taxonomy" id="1946"/>
    <lineage>
        <taxon>Bacteria</taxon>
        <taxon>Bacillati</taxon>
        <taxon>Actinomycetota</taxon>
        <taxon>Actinomycetes</taxon>
        <taxon>Kitasatosporales</taxon>
        <taxon>Streptomycetaceae</taxon>
        <taxon>Streptomyces</taxon>
    </lineage>
</organism>
<evidence type="ECO:0000313" key="3">
    <source>
        <dbReference type="EMBL" id="TBO58085.1"/>
    </source>
</evidence>
<keyword evidence="4" id="KW-1185">Reference proteome</keyword>
<feature type="domain" description="Ricin B lectin" evidence="2">
    <location>
        <begin position="134"/>
        <end position="219"/>
    </location>
</feature>
<reference evidence="3 4" key="1">
    <citation type="submission" date="2019-02" db="EMBL/GenBank/DDBJ databases">
        <title>Draft Genome Sequence of Streptomyces sp. AM-2504, identified by 16S rRNA comparative analysis as a Streptomyces Kasugaensis strain.</title>
        <authorList>
            <person name="Napolioni V."/>
            <person name="Giuliodori A.M."/>
            <person name="Spurio R."/>
            <person name="Fabbretti A."/>
        </authorList>
    </citation>
    <scope>NUCLEOTIDE SEQUENCE [LARGE SCALE GENOMIC DNA]</scope>
    <source>
        <strain evidence="3 4">AM-2504</strain>
    </source>
</reference>